<name>A0A1B7MGW7_9AGAM</name>
<organism evidence="1 2">
    <name type="scientific">Rhizopogon vinicolor AM-OR11-026</name>
    <dbReference type="NCBI Taxonomy" id="1314800"/>
    <lineage>
        <taxon>Eukaryota</taxon>
        <taxon>Fungi</taxon>
        <taxon>Dikarya</taxon>
        <taxon>Basidiomycota</taxon>
        <taxon>Agaricomycotina</taxon>
        <taxon>Agaricomycetes</taxon>
        <taxon>Agaricomycetidae</taxon>
        <taxon>Boletales</taxon>
        <taxon>Suillineae</taxon>
        <taxon>Rhizopogonaceae</taxon>
        <taxon>Rhizopogon</taxon>
    </lineage>
</organism>
<dbReference type="AlphaFoldDB" id="A0A1B7MGW7"/>
<gene>
    <name evidence="1" type="ORF">K503DRAFT_787575</name>
</gene>
<keyword evidence="2" id="KW-1185">Reference proteome</keyword>
<evidence type="ECO:0000313" key="1">
    <source>
        <dbReference type="EMBL" id="OAX31845.1"/>
    </source>
</evidence>
<dbReference type="OrthoDB" id="2692219at2759"/>
<dbReference type="EMBL" id="KV449215">
    <property type="protein sequence ID" value="OAX31845.1"/>
    <property type="molecule type" value="Genomic_DNA"/>
</dbReference>
<protein>
    <submittedName>
        <fullName evidence="1">Uncharacterized protein</fullName>
    </submittedName>
</protein>
<evidence type="ECO:0000313" key="2">
    <source>
        <dbReference type="Proteomes" id="UP000092154"/>
    </source>
</evidence>
<accession>A0A1B7MGW7</accession>
<dbReference type="InParanoid" id="A0A1B7MGW7"/>
<sequence length="102" mass="11643">MTCKPYISSYVTKLDTIWTTDMREKIYLDVWTAPSCSTSISHENIICLELPLKYPETMRVTFIPDLSGPLDTRKEKEYRLYANGLASSARGSAKPYLPSPLY</sequence>
<dbReference type="Proteomes" id="UP000092154">
    <property type="component" value="Unassembled WGS sequence"/>
</dbReference>
<reference evidence="1 2" key="1">
    <citation type="submission" date="2016-06" db="EMBL/GenBank/DDBJ databases">
        <title>Comparative genomics of the ectomycorrhizal sister species Rhizopogon vinicolor and Rhizopogon vesiculosus (Basidiomycota: Boletales) reveals a divergence of the mating type B locus.</title>
        <authorList>
            <consortium name="DOE Joint Genome Institute"/>
            <person name="Mujic A.B."/>
            <person name="Kuo A."/>
            <person name="Tritt A."/>
            <person name="Lipzen A."/>
            <person name="Chen C."/>
            <person name="Johnson J."/>
            <person name="Sharma A."/>
            <person name="Barry K."/>
            <person name="Grigoriev I.V."/>
            <person name="Spatafora J.W."/>
        </authorList>
    </citation>
    <scope>NUCLEOTIDE SEQUENCE [LARGE SCALE GENOMIC DNA]</scope>
    <source>
        <strain evidence="1 2">AM-OR11-026</strain>
    </source>
</reference>
<proteinExistence type="predicted"/>